<dbReference type="Pfam" id="PF17932">
    <property type="entry name" value="TetR_C_24"/>
    <property type="match status" value="1"/>
</dbReference>
<dbReference type="PRINTS" id="PR00455">
    <property type="entry name" value="HTHTETR"/>
</dbReference>
<dbReference type="Gene3D" id="1.10.357.10">
    <property type="entry name" value="Tetracycline Repressor, domain 2"/>
    <property type="match status" value="1"/>
</dbReference>
<dbReference type="InterPro" id="IPR041490">
    <property type="entry name" value="KstR2_TetR_C"/>
</dbReference>
<protein>
    <submittedName>
        <fullName evidence="7">TetR family transcriptional regulator</fullName>
    </submittedName>
</protein>
<dbReference type="Gene3D" id="1.10.10.60">
    <property type="entry name" value="Homeodomain-like"/>
    <property type="match status" value="1"/>
</dbReference>
<dbReference type="InterPro" id="IPR050109">
    <property type="entry name" value="HTH-type_TetR-like_transc_reg"/>
</dbReference>
<dbReference type="InterPro" id="IPR036271">
    <property type="entry name" value="Tet_transcr_reg_TetR-rel_C_sf"/>
</dbReference>
<keyword evidence="8" id="KW-1185">Reference proteome</keyword>
<accession>A0AA97LXW0</accession>
<dbReference type="AlphaFoldDB" id="A0AA97LXW0"/>
<dbReference type="RefSeq" id="WP_084012701.1">
    <property type="nucleotide sequence ID" value="NZ_CP063196.1"/>
</dbReference>
<feature type="DNA-binding region" description="H-T-H motif" evidence="4">
    <location>
        <begin position="31"/>
        <end position="50"/>
    </location>
</feature>
<feature type="region of interest" description="Disordered" evidence="5">
    <location>
        <begin position="198"/>
        <end position="219"/>
    </location>
</feature>
<dbReference type="GO" id="GO:0003700">
    <property type="term" value="F:DNA-binding transcription factor activity"/>
    <property type="evidence" value="ECO:0007669"/>
    <property type="project" value="TreeGrafter"/>
</dbReference>
<dbReference type="Pfam" id="PF00440">
    <property type="entry name" value="TetR_N"/>
    <property type="match status" value="1"/>
</dbReference>
<keyword evidence="1" id="KW-0805">Transcription regulation</keyword>
<dbReference type="PROSITE" id="PS50977">
    <property type="entry name" value="HTH_TETR_2"/>
    <property type="match status" value="1"/>
</dbReference>
<proteinExistence type="predicted"/>
<dbReference type="GO" id="GO:0000976">
    <property type="term" value="F:transcription cis-regulatory region binding"/>
    <property type="evidence" value="ECO:0007669"/>
    <property type="project" value="TreeGrafter"/>
</dbReference>
<evidence type="ECO:0000256" key="2">
    <source>
        <dbReference type="ARBA" id="ARBA00023125"/>
    </source>
</evidence>
<dbReference type="PANTHER" id="PTHR30055:SF237">
    <property type="entry name" value="TRANSCRIPTIONAL REPRESSOR MCE3R"/>
    <property type="match status" value="1"/>
</dbReference>
<dbReference type="KEGG" id="thao:NI17_002150"/>
<evidence type="ECO:0000313" key="8">
    <source>
        <dbReference type="Proteomes" id="UP000265719"/>
    </source>
</evidence>
<organism evidence="7 8">
    <name type="scientific">Thermobifida halotolerans</name>
    <dbReference type="NCBI Taxonomy" id="483545"/>
    <lineage>
        <taxon>Bacteria</taxon>
        <taxon>Bacillati</taxon>
        <taxon>Actinomycetota</taxon>
        <taxon>Actinomycetes</taxon>
        <taxon>Streptosporangiales</taxon>
        <taxon>Nocardiopsidaceae</taxon>
        <taxon>Thermobifida</taxon>
    </lineage>
</organism>
<evidence type="ECO:0000256" key="5">
    <source>
        <dbReference type="SAM" id="MobiDB-lite"/>
    </source>
</evidence>
<keyword evidence="2 4" id="KW-0238">DNA-binding</keyword>
<keyword evidence="3" id="KW-0804">Transcription</keyword>
<dbReference type="InterPro" id="IPR009057">
    <property type="entry name" value="Homeodomain-like_sf"/>
</dbReference>
<reference evidence="7" key="1">
    <citation type="submission" date="2020-10" db="EMBL/GenBank/DDBJ databases">
        <title>De novo genome project of the cellulose decomposer Thermobifida halotolerans type strain.</title>
        <authorList>
            <person name="Nagy I."/>
            <person name="Horvath B."/>
            <person name="Kukolya J."/>
            <person name="Nagy I."/>
            <person name="Orsini M."/>
        </authorList>
    </citation>
    <scope>NUCLEOTIDE SEQUENCE</scope>
    <source>
        <strain evidence="7">DSM 44931</strain>
    </source>
</reference>
<evidence type="ECO:0000313" key="7">
    <source>
        <dbReference type="EMBL" id="UOE20075.1"/>
    </source>
</evidence>
<dbReference type="Proteomes" id="UP000265719">
    <property type="component" value="Chromosome"/>
</dbReference>
<evidence type="ECO:0000256" key="1">
    <source>
        <dbReference type="ARBA" id="ARBA00023015"/>
    </source>
</evidence>
<dbReference type="EMBL" id="CP063196">
    <property type="protein sequence ID" value="UOE20075.1"/>
    <property type="molecule type" value="Genomic_DNA"/>
</dbReference>
<name>A0AA97LXW0_9ACTN</name>
<dbReference type="GO" id="GO:0045892">
    <property type="term" value="P:negative regulation of DNA-templated transcription"/>
    <property type="evidence" value="ECO:0007669"/>
    <property type="project" value="UniProtKB-ARBA"/>
</dbReference>
<sequence length="219" mass="23341">MAEPRGGATRRAAILRAAAELFAARGFRGVSIEELGRAVGTSGPALYRHFPGKEALLAAILVDISERLLREGAARVAAHPDPADALDALLRGHIAFALDEPEFITVHDRELHNVPPEPQRRVRRLQRGYVEQWVAVLARLRPDTPEPVLRAALHAMFGLLNSTPHSAGELGRDQMADLLFAMARAALLAPVRAADRHGPDGAGAHVWPPGSGAAGTANG</sequence>
<evidence type="ECO:0000259" key="6">
    <source>
        <dbReference type="PROSITE" id="PS50977"/>
    </source>
</evidence>
<dbReference type="PANTHER" id="PTHR30055">
    <property type="entry name" value="HTH-TYPE TRANSCRIPTIONAL REGULATOR RUTR"/>
    <property type="match status" value="1"/>
</dbReference>
<dbReference type="InterPro" id="IPR001647">
    <property type="entry name" value="HTH_TetR"/>
</dbReference>
<dbReference type="SUPFAM" id="SSF48498">
    <property type="entry name" value="Tetracyclin repressor-like, C-terminal domain"/>
    <property type="match status" value="1"/>
</dbReference>
<feature type="domain" description="HTH tetR-type" evidence="6">
    <location>
        <begin position="8"/>
        <end position="68"/>
    </location>
</feature>
<dbReference type="FunFam" id="1.10.10.60:FF:000141">
    <property type="entry name" value="TetR family transcriptional regulator"/>
    <property type="match status" value="1"/>
</dbReference>
<gene>
    <name evidence="7" type="ORF">NI17_002150</name>
</gene>
<dbReference type="SUPFAM" id="SSF46689">
    <property type="entry name" value="Homeodomain-like"/>
    <property type="match status" value="1"/>
</dbReference>
<evidence type="ECO:0000256" key="4">
    <source>
        <dbReference type="PROSITE-ProRule" id="PRU00335"/>
    </source>
</evidence>
<evidence type="ECO:0000256" key="3">
    <source>
        <dbReference type="ARBA" id="ARBA00023163"/>
    </source>
</evidence>